<reference evidence="2 3" key="1">
    <citation type="journal article" date="2021" name="BMC Genomics">
        <title>Datura genome reveals duplications of psychoactive alkaloid biosynthetic genes and high mutation rate following tissue culture.</title>
        <authorList>
            <person name="Rajewski A."/>
            <person name="Carter-House D."/>
            <person name="Stajich J."/>
            <person name="Litt A."/>
        </authorList>
    </citation>
    <scope>NUCLEOTIDE SEQUENCE [LARGE SCALE GENOMIC DNA]</scope>
    <source>
        <strain evidence="2">AR-01</strain>
    </source>
</reference>
<name>A0ABS8V3U1_DATST</name>
<keyword evidence="3" id="KW-1185">Reference proteome</keyword>
<dbReference type="Proteomes" id="UP000823775">
    <property type="component" value="Unassembled WGS sequence"/>
</dbReference>
<proteinExistence type="predicted"/>
<feature type="transmembrane region" description="Helical" evidence="1">
    <location>
        <begin position="23"/>
        <end position="44"/>
    </location>
</feature>
<keyword evidence="1" id="KW-0812">Transmembrane</keyword>
<evidence type="ECO:0000313" key="2">
    <source>
        <dbReference type="EMBL" id="MCD9641810.1"/>
    </source>
</evidence>
<gene>
    <name evidence="2" type="ORF">HAX54_028255</name>
</gene>
<evidence type="ECO:0008006" key="4">
    <source>
        <dbReference type="Google" id="ProtNLM"/>
    </source>
</evidence>
<dbReference type="EMBL" id="JACEIK010003464">
    <property type="protein sequence ID" value="MCD9641810.1"/>
    <property type="molecule type" value="Genomic_DNA"/>
</dbReference>
<evidence type="ECO:0000256" key="1">
    <source>
        <dbReference type="SAM" id="Phobius"/>
    </source>
</evidence>
<sequence>MIVLLVWFALDALYDCVVGLVCFGWRCMIVVVGLVWFGLIWTALYDRRCWFGLLWTALYDRRCWFGVVGLVDFDGRCWFGLILIRVFCSYRCFVLLEFGVRFGTCVEVKQGIGNLGLLCFGNRRASHRHDALMTPCVLVTCLVTAELLCGYGGSRLEPAPTLL</sequence>
<keyword evidence="1" id="KW-0472">Membrane</keyword>
<evidence type="ECO:0000313" key="3">
    <source>
        <dbReference type="Proteomes" id="UP000823775"/>
    </source>
</evidence>
<organism evidence="2 3">
    <name type="scientific">Datura stramonium</name>
    <name type="common">Jimsonweed</name>
    <name type="synonym">Common thornapple</name>
    <dbReference type="NCBI Taxonomy" id="4076"/>
    <lineage>
        <taxon>Eukaryota</taxon>
        <taxon>Viridiplantae</taxon>
        <taxon>Streptophyta</taxon>
        <taxon>Embryophyta</taxon>
        <taxon>Tracheophyta</taxon>
        <taxon>Spermatophyta</taxon>
        <taxon>Magnoliopsida</taxon>
        <taxon>eudicotyledons</taxon>
        <taxon>Gunneridae</taxon>
        <taxon>Pentapetalae</taxon>
        <taxon>asterids</taxon>
        <taxon>lamiids</taxon>
        <taxon>Solanales</taxon>
        <taxon>Solanaceae</taxon>
        <taxon>Solanoideae</taxon>
        <taxon>Datureae</taxon>
        <taxon>Datura</taxon>
    </lineage>
</organism>
<protein>
    <recommendedName>
        <fullName evidence="4">Transmembrane protein</fullName>
    </recommendedName>
</protein>
<keyword evidence="1" id="KW-1133">Transmembrane helix</keyword>
<comment type="caution">
    <text evidence="2">The sequence shown here is derived from an EMBL/GenBank/DDBJ whole genome shotgun (WGS) entry which is preliminary data.</text>
</comment>
<accession>A0ABS8V3U1</accession>